<keyword evidence="2" id="KW-1185">Reference proteome</keyword>
<gene>
    <name evidence="1" type="ORF">CQA76_07685</name>
</gene>
<organism evidence="1 2">
    <name type="scientific">Campylobacter aviculae</name>
    <dbReference type="NCBI Taxonomy" id="2510190"/>
    <lineage>
        <taxon>Bacteria</taxon>
        <taxon>Pseudomonadati</taxon>
        <taxon>Campylobacterota</taxon>
        <taxon>Epsilonproteobacteria</taxon>
        <taxon>Campylobacterales</taxon>
        <taxon>Campylobacteraceae</taxon>
        <taxon>Campylobacter</taxon>
    </lineage>
</organism>
<dbReference type="Proteomes" id="UP000310353">
    <property type="component" value="Unassembled WGS sequence"/>
</dbReference>
<proteinExistence type="predicted"/>
<dbReference type="RefSeq" id="WP_137622816.1">
    <property type="nucleotide sequence ID" value="NZ_NXMA01000015.1"/>
</dbReference>
<protein>
    <submittedName>
        <fullName evidence="1">Nucleobase:cation symporter</fullName>
    </submittedName>
</protein>
<dbReference type="InterPro" id="IPR017739">
    <property type="entry name" value="T6SS-assoc_VCA0119"/>
</dbReference>
<evidence type="ECO:0000313" key="1">
    <source>
        <dbReference type="EMBL" id="TKX30616.1"/>
    </source>
</evidence>
<dbReference type="EMBL" id="NXMA01000015">
    <property type="protein sequence ID" value="TKX30616.1"/>
    <property type="molecule type" value="Genomic_DNA"/>
</dbReference>
<comment type="caution">
    <text evidence="1">The sequence shown here is derived from an EMBL/GenBank/DDBJ whole genome shotgun (WGS) entry which is preliminary data.</text>
</comment>
<dbReference type="PANTHER" id="PTHR37024:SF5">
    <property type="entry name" value="IMPA N-TERMINAL DOMAIN-CONTAINING PROTEIN"/>
    <property type="match status" value="1"/>
</dbReference>
<sequence>MLFCDSLENNLDKLEEYHFLEDEMSKYKTLNHENIAWDRVYESSQDILKSHSIDLKFCTYFFLACLHLNNEKCFHQLLLLVQHLKYLSNRDNYFLKSQKKKIQNFIENFITEYNKTEFSLTAEDFKQFSELFKEFETILNCKFSTFQIKQTKTIQPFDKSQVDQVDINIKSDNINLLNEREYKNFCQKLAFEILDDDENNLNAYALFTQAMWGKIKKLPENNDGITRLRHPDVNLIQFLLEKKANEKEHIKCFMSNLILNPFWIEGIKLFCEFLEKHEKILQLEILMILTKAFVSKFENITKLRFEGGELFCKEEIYSYFIKQNIKESYFANKNNKDNEKGKKNLEQILIDIDRENHNNSLMHNINSLIELAKVFEDKGMRKNAKIFYLHLVELMEKTLLKEYLYEEYNNAKEKIK</sequence>
<dbReference type="AlphaFoldDB" id="A0A4U7BNX3"/>
<evidence type="ECO:0000313" key="2">
    <source>
        <dbReference type="Proteomes" id="UP000310353"/>
    </source>
</evidence>
<dbReference type="PANTHER" id="PTHR37024">
    <property type="entry name" value="TYPE VI SECRETION SYSTEM DUF2094 AND IMPA-RELATED DOMAIN PROTEIN"/>
    <property type="match status" value="1"/>
</dbReference>
<accession>A0A4U7BNX3</accession>
<dbReference type="OrthoDB" id="5319192at2"/>
<name>A0A4U7BNX3_9BACT</name>
<dbReference type="Pfam" id="PF16989">
    <property type="entry name" value="T6SS_VasJ"/>
    <property type="match status" value="1"/>
</dbReference>
<reference evidence="1 2" key="1">
    <citation type="submission" date="2018-05" db="EMBL/GenBank/DDBJ databases">
        <title>Novel Campyloabacter and Helicobacter Species and Strains.</title>
        <authorList>
            <person name="Mannion A.J."/>
            <person name="Shen Z."/>
            <person name="Fox J.G."/>
        </authorList>
    </citation>
    <scope>NUCLEOTIDE SEQUENCE [LARGE SCALE GENOMIC DNA]</scope>
    <source>
        <strain evidence="2">MIT17-670</strain>
    </source>
</reference>